<dbReference type="InterPro" id="IPR036526">
    <property type="entry name" value="C-N_Hydrolase_sf"/>
</dbReference>
<dbReference type="Gene3D" id="3.60.110.10">
    <property type="entry name" value="Carbon-nitrogen hydrolase"/>
    <property type="match status" value="1"/>
</dbReference>
<protein>
    <submittedName>
        <fullName evidence="2">Amidohydrolase</fullName>
    </submittedName>
</protein>
<feature type="domain" description="CN hydrolase" evidence="1">
    <location>
        <begin position="5"/>
        <end position="257"/>
    </location>
</feature>
<dbReference type="GO" id="GO:0016787">
    <property type="term" value="F:hydrolase activity"/>
    <property type="evidence" value="ECO:0007669"/>
    <property type="project" value="UniProtKB-KW"/>
</dbReference>
<dbReference type="Pfam" id="PF00795">
    <property type="entry name" value="CN_hydrolase"/>
    <property type="match status" value="1"/>
</dbReference>
<evidence type="ECO:0000313" key="2">
    <source>
        <dbReference type="EMBL" id="OPF81722.1"/>
    </source>
</evidence>
<comment type="caution">
    <text evidence="2">The sequence shown here is derived from an EMBL/GenBank/DDBJ whole genome shotgun (WGS) entry which is preliminary data.</text>
</comment>
<reference evidence="2" key="1">
    <citation type="submission" date="2016-12" db="EMBL/GenBank/DDBJ databases">
        <title>Genome sequence of Streptomyces antioxidans MUSC 164.</title>
        <authorList>
            <person name="Lee L.-H."/>
            <person name="Ser H.-L."/>
        </authorList>
    </citation>
    <scope>NUCLEOTIDE SEQUENCE [LARGE SCALE GENOMIC DNA]</scope>
    <source>
        <strain evidence="2">MUSC 164</strain>
    </source>
</reference>
<name>A0A1V4D8V7_9ACTN</name>
<keyword evidence="3" id="KW-1185">Reference proteome</keyword>
<evidence type="ECO:0000313" key="3">
    <source>
        <dbReference type="Proteomes" id="UP000033615"/>
    </source>
</evidence>
<sequence>MPRTLSVAAAQFEMRPVGSFDDFAAQVRDLLDRAAGARLVVLPELFTEALFTIDPDWRSHDAARLTRIAEHTDRYTELFAAEAAARGQWILAGSHLTATARGHENVAHLFGPGGELHTHSKTHIFPAEAEWGTVEGDELTVHDIDGVTVGIAICYEAEIPEVTTALTGLGAEVLLTPSYTYTEAGFYRVRHCAAARAIENQVYVVHCPTISHLTGPLAPGFGRASVLGPCDQAFPADGVLAEARTNEQDVITHRLDLDLLHANRATGAAPTHRDRGRRAALYAKYAHAAL</sequence>
<gene>
    <name evidence="2" type="ORF">VT50_0208610</name>
</gene>
<proteinExistence type="predicted"/>
<dbReference type="EMBL" id="LAKD02000018">
    <property type="protein sequence ID" value="OPF81722.1"/>
    <property type="molecule type" value="Genomic_DNA"/>
</dbReference>
<dbReference type="Proteomes" id="UP000033615">
    <property type="component" value="Unassembled WGS sequence"/>
</dbReference>
<accession>A0A1V4D8V7</accession>
<dbReference type="AlphaFoldDB" id="A0A1V4D8V7"/>
<dbReference type="InterPro" id="IPR003010">
    <property type="entry name" value="C-N_Hydrolase"/>
</dbReference>
<dbReference type="RefSeq" id="WP_046087048.1">
    <property type="nucleotide sequence ID" value="NZ_LAKD02000018.1"/>
</dbReference>
<dbReference type="PROSITE" id="PS50263">
    <property type="entry name" value="CN_HYDROLASE"/>
    <property type="match status" value="1"/>
</dbReference>
<dbReference type="SUPFAM" id="SSF56317">
    <property type="entry name" value="Carbon-nitrogen hydrolase"/>
    <property type="match status" value="1"/>
</dbReference>
<dbReference type="OrthoDB" id="9811121at2"/>
<organism evidence="2 3">
    <name type="scientific">Streptomyces antioxidans</name>
    <dbReference type="NCBI Taxonomy" id="1507734"/>
    <lineage>
        <taxon>Bacteria</taxon>
        <taxon>Bacillati</taxon>
        <taxon>Actinomycetota</taxon>
        <taxon>Actinomycetes</taxon>
        <taxon>Kitasatosporales</taxon>
        <taxon>Streptomycetaceae</taxon>
        <taxon>Streptomyces</taxon>
    </lineage>
</organism>
<dbReference type="PANTHER" id="PTHR23088">
    <property type="entry name" value="NITRILASE-RELATED"/>
    <property type="match status" value="1"/>
</dbReference>
<evidence type="ECO:0000259" key="1">
    <source>
        <dbReference type="PROSITE" id="PS50263"/>
    </source>
</evidence>
<dbReference type="PANTHER" id="PTHR23088:SF50">
    <property type="entry name" value="HYDROLASE YHCX"/>
    <property type="match status" value="1"/>
</dbReference>